<dbReference type="Gene3D" id="1.20.1600.10">
    <property type="entry name" value="Outer membrane efflux proteins (OEP)"/>
    <property type="match status" value="1"/>
</dbReference>
<comment type="caution">
    <text evidence="1">The sequence shown here is derived from an EMBL/GenBank/DDBJ whole genome shotgun (WGS) entry which is preliminary data.</text>
</comment>
<name>A0A645GXZ0_9ZZZZ</name>
<dbReference type="InterPro" id="IPR010131">
    <property type="entry name" value="MdtP/NodT-like"/>
</dbReference>
<gene>
    <name evidence="1" type="ORF">SDC9_179072</name>
</gene>
<dbReference type="EMBL" id="VSSQ01083176">
    <property type="protein sequence ID" value="MPN31598.1"/>
    <property type="molecule type" value="Genomic_DNA"/>
</dbReference>
<dbReference type="PANTHER" id="PTHR30203">
    <property type="entry name" value="OUTER MEMBRANE CATION EFFLUX PROTEIN"/>
    <property type="match status" value="1"/>
</dbReference>
<dbReference type="SUPFAM" id="SSF56954">
    <property type="entry name" value="Outer membrane efflux proteins (OEP)"/>
    <property type="match status" value="1"/>
</dbReference>
<accession>A0A645GXZ0</accession>
<organism evidence="1">
    <name type="scientific">bioreactor metagenome</name>
    <dbReference type="NCBI Taxonomy" id="1076179"/>
    <lineage>
        <taxon>unclassified sequences</taxon>
        <taxon>metagenomes</taxon>
        <taxon>ecological metagenomes</taxon>
    </lineage>
</organism>
<proteinExistence type="predicted"/>
<reference evidence="1" key="1">
    <citation type="submission" date="2019-08" db="EMBL/GenBank/DDBJ databases">
        <authorList>
            <person name="Kucharzyk K."/>
            <person name="Murdoch R.W."/>
            <person name="Higgins S."/>
            <person name="Loffler F."/>
        </authorList>
    </citation>
    <scope>NUCLEOTIDE SEQUENCE</scope>
</reference>
<evidence type="ECO:0008006" key="2">
    <source>
        <dbReference type="Google" id="ProtNLM"/>
    </source>
</evidence>
<evidence type="ECO:0000313" key="1">
    <source>
        <dbReference type="EMBL" id="MPN31598.1"/>
    </source>
</evidence>
<dbReference type="PANTHER" id="PTHR30203:SF31">
    <property type="entry name" value="RND EFFLUX SYSTEM, OUTER MEMBRANE LIPOPROTEIN, NODT"/>
    <property type="match status" value="1"/>
</dbReference>
<protein>
    <recommendedName>
        <fullName evidence="2">Outer membrane protein OprM</fullName>
    </recommendedName>
</protein>
<sequence>MLKAVAEVRNALSSGIEERKRNDALRRGRDAAQVALEVANDKYRNGLTDFNNVINAQRALLALSEATAISDGQITSDSVKLFKALGGGWAPISEEYETPALNE</sequence>
<dbReference type="AlphaFoldDB" id="A0A645GXZ0"/>